<protein>
    <recommendedName>
        <fullName evidence="5">Helix-turn-helix domain-containing protein</fullName>
    </recommendedName>
</protein>
<gene>
    <name evidence="3" type="ORF">OWR29_39970</name>
</gene>
<reference evidence="3" key="1">
    <citation type="submission" date="2022-11" db="EMBL/GenBank/DDBJ databases">
        <authorList>
            <person name="Somphong A."/>
            <person name="Phongsopitanun W."/>
        </authorList>
    </citation>
    <scope>NUCLEOTIDE SEQUENCE</scope>
    <source>
        <strain evidence="3">Pm04-4</strain>
    </source>
</reference>
<evidence type="ECO:0000313" key="4">
    <source>
        <dbReference type="Proteomes" id="UP001151002"/>
    </source>
</evidence>
<feature type="region of interest" description="Disordered" evidence="1">
    <location>
        <begin position="358"/>
        <end position="377"/>
    </location>
</feature>
<dbReference type="Proteomes" id="UP001151002">
    <property type="component" value="Unassembled WGS sequence"/>
</dbReference>
<evidence type="ECO:0000256" key="1">
    <source>
        <dbReference type="SAM" id="MobiDB-lite"/>
    </source>
</evidence>
<keyword evidence="2" id="KW-0812">Transmembrane</keyword>
<organism evidence="3 4">
    <name type="scientific">Paractinoplanes pyxinae</name>
    <dbReference type="NCBI Taxonomy" id="2997416"/>
    <lineage>
        <taxon>Bacteria</taxon>
        <taxon>Bacillati</taxon>
        <taxon>Actinomycetota</taxon>
        <taxon>Actinomycetes</taxon>
        <taxon>Micromonosporales</taxon>
        <taxon>Micromonosporaceae</taxon>
        <taxon>Paractinoplanes</taxon>
    </lineage>
</organism>
<sequence length="401" mass="44341">MSVAIVGGSSIWSIVSERNGPQSPISYDASNPTVLVRLSLEAMKPDGSPPTAAAEISLILSGFKQPPLDSTEESSATLSGIGDTKTFDLLYDETNDEYYSTDSQSDEFKLSLGVPPNYPFDYYRFWLEPEVQLEGPISENLPKRRLFLLWVTNEDIGSTWEIDRRSFSFEESEESIVSDAESTYGLHEQINLTFERPVPHLIFIFSVALLPLLIALVLLSRRLNPSVAASDNTSPLELASAALALLALRQVLVPSDIRGFTLLDRVLAFELTLVIAIAASSHLWKKLDSLPRTAHPPARSAPASARNGDADATGRCAFRYDSRSNGSNASDPDPSAEWWTTTDVATFLSVRPATVSRYRGEGRMPSPENTNADSWAWRPATIIEWNDARRRSRANSRKRDD</sequence>
<dbReference type="EMBL" id="JAPNTZ010000019">
    <property type="protein sequence ID" value="MCY1144207.1"/>
    <property type="molecule type" value="Genomic_DNA"/>
</dbReference>
<accession>A0ABT4BDY7</accession>
<keyword evidence="4" id="KW-1185">Reference proteome</keyword>
<evidence type="ECO:0008006" key="5">
    <source>
        <dbReference type="Google" id="ProtNLM"/>
    </source>
</evidence>
<dbReference type="RefSeq" id="WP_267568773.1">
    <property type="nucleotide sequence ID" value="NZ_JAPNTZ010000019.1"/>
</dbReference>
<feature type="transmembrane region" description="Helical" evidence="2">
    <location>
        <begin position="201"/>
        <end position="223"/>
    </location>
</feature>
<name>A0ABT4BDY7_9ACTN</name>
<evidence type="ECO:0000313" key="3">
    <source>
        <dbReference type="EMBL" id="MCY1144207.1"/>
    </source>
</evidence>
<keyword evidence="2" id="KW-0472">Membrane</keyword>
<evidence type="ECO:0000256" key="2">
    <source>
        <dbReference type="SAM" id="Phobius"/>
    </source>
</evidence>
<keyword evidence="2" id="KW-1133">Transmembrane helix</keyword>
<proteinExistence type="predicted"/>
<comment type="caution">
    <text evidence="3">The sequence shown here is derived from an EMBL/GenBank/DDBJ whole genome shotgun (WGS) entry which is preliminary data.</text>
</comment>